<dbReference type="OrthoDB" id="2274153at2759"/>
<gene>
    <name evidence="2" type="ORF">INT46_007465</name>
</gene>
<accession>A0A8H7R519</accession>
<protein>
    <submittedName>
        <fullName evidence="2">Uncharacterized protein</fullName>
    </submittedName>
</protein>
<evidence type="ECO:0000256" key="1">
    <source>
        <dbReference type="SAM" id="MobiDB-lite"/>
    </source>
</evidence>
<dbReference type="AlphaFoldDB" id="A0A8H7R519"/>
<dbReference type="EMBL" id="JAEPRC010000211">
    <property type="protein sequence ID" value="KAG2203982.1"/>
    <property type="molecule type" value="Genomic_DNA"/>
</dbReference>
<evidence type="ECO:0000313" key="3">
    <source>
        <dbReference type="Proteomes" id="UP000650833"/>
    </source>
</evidence>
<name>A0A8H7R519_9FUNG</name>
<organism evidence="2 3">
    <name type="scientific">Mucor plumbeus</name>
    <dbReference type="NCBI Taxonomy" id="97098"/>
    <lineage>
        <taxon>Eukaryota</taxon>
        <taxon>Fungi</taxon>
        <taxon>Fungi incertae sedis</taxon>
        <taxon>Mucoromycota</taxon>
        <taxon>Mucoromycotina</taxon>
        <taxon>Mucoromycetes</taxon>
        <taxon>Mucorales</taxon>
        <taxon>Mucorineae</taxon>
        <taxon>Mucoraceae</taxon>
        <taxon>Mucor</taxon>
    </lineage>
</organism>
<proteinExistence type="predicted"/>
<sequence>MKESQFKMGRLVQCFCSECNLNQQGFQWTLPRTKGKHVLYDKSTRNKNEQDIDLIEKKLAFISINNDSGGIIKKKTIKPAFRISMALQKKFNQIGYNEALVVLKEFTVTSSPFPSSSAPEVHSQDNIPITDYY</sequence>
<feature type="compositionally biased region" description="Low complexity" evidence="1">
    <location>
        <begin position="110"/>
        <end position="119"/>
    </location>
</feature>
<dbReference type="Proteomes" id="UP000650833">
    <property type="component" value="Unassembled WGS sequence"/>
</dbReference>
<evidence type="ECO:0000313" key="2">
    <source>
        <dbReference type="EMBL" id="KAG2203982.1"/>
    </source>
</evidence>
<reference evidence="2" key="1">
    <citation type="submission" date="2020-12" db="EMBL/GenBank/DDBJ databases">
        <title>Metabolic potential, ecology and presence of endohyphal bacteria is reflected in genomic diversity of Mucoromycotina.</title>
        <authorList>
            <person name="Muszewska A."/>
            <person name="Okrasinska A."/>
            <person name="Steczkiewicz K."/>
            <person name="Drgas O."/>
            <person name="Orlowska M."/>
            <person name="Perlinska-Lenart U."/>
            <person name="Aleksandrzak-Piekarczyk T."/>
            <person name="Szatraj K."/>
            <person name="Zielenkiewicz U."/>
            <person name="Pilsyk S."/>
            <person name="Malc E."/>
            <person name="Mieczkowski P."/>
            <person name="Kruszewska J.S."/>
            <person name="Biernat P."/>
            <person name="Pawlowska J."/>
        </authorList>
    </citation>
    <scope>NUCLEOTIDE SEQUENCE</scope>
    <source>
        <strain evidence="2">CBS 226.32</strain>
    </source>
</reference>
<comment type="caution">
    <text evidence="2">The sequence shown here is derived from an EMBL/GenBank/DDBJ whole genome shotgun (WGS) entry which is preliminary data.</text>
</comment>
<keyword evidence="3" id="KW-1185">Reference proteome</keyword>
<feature type="region of interest" description="Disordered" evidence="1">
    <location>
        <begin position="110"/>
        <end position="133"/>
    </location>
</feature>